<organism evidence="1 2">
    <name type="scientific">Pseudomonas putida</name>
    <name type="common">Arthrobacter siderocapsulatus</name>
    <dbReference type="NCBI Taxonomy" id="303"/>
    <lineage>
        <taxon>Bacteria</taxon>
        <taxon>Pseudomonadati</taxon>
        <taxon>Pseudomonadota</taxon>
        <taxon>Gammaproteobacteria</taxon>
        <taxon>Pseudomonadales</taxon>
        <taxon>Pseudomonadaceae</taxon>
        <taxon>Pseudomonas</taxon>
    </lineage>
</organism>
<evidence type="ECO:0000313" key="1">
    <source>
        <dbReference type="EMBL" id="OUM23846.1"/>
    </source>
</evidence>
<proteinExistence type="predicted"/>
<comment type="caution">
    <text evidence="1">The sequence shown here is derived from an EMBL/GenBank/DDBJ whole genome shotgun (WGS) entry which is preliminary data.</text>
</comment>
<accession>A0A1Y3KDC5</accession>
<dbReference type="GO" id="GO:0003677">
    <property type="term" value="F:DNA binding"/>
    <property type="evidence" value="ECO:0007669"/>
    <property type="project" value="InterPro"/>
</dbReference>
<dbReference type="InterPro" id="IPR016032">
    <property type="entry name" value="Sig_transdc_resp-reg_C-effctor"/>
</dbReference>
<reference evidence="1 2" key="1">
    <citation type="submission" date="2017-05" db="EMBL/GenBank/DDBJ databases">
        <title>Whole genome sequence of Pseudomonas putida isolate 1312 commercialized as a biostimulant.</title>
        <authorList>
            <person name="Crovadore J."/>
            <person name="Blanc P."/>
            <person name="Chablais R."/>
            <person name="Cochard B."/>
            <person name="Grizard D."/>
            <person name="Lefort F."/>
        </authorList>
    </citation>
    <scope>NUCLEOTIDE SEQUENCE [LARGE SCALE GENOMIC DNA]</scope>
    <source>
        <strain evidence="1 2">1312</strain>
    </source>
</reference>
<dbReference type="GO" id="GO:0006355">
    <property type="term" value="P:regulation of DNA-templated transcription"/>
    <property type="evidence" value="ECO:0007669"/>
    <property type="project" value="InterPro"/>
</dbReference>
<dbReference type="RefSeq" id="WP_086978935.1">
    <property type="nucleotide sequence ID" value="NZ_NFSB01000090.1"/>
</dbReference>
<protein>
    <submittedName>
        <fullName evidence="1">LuxR family transcriptional regulator</fullName>
    </submittedName>
</protein>
<name>A0A1Y3KDC5_PSEPU</name>
<dbReference type="Proteomes" id="UP000196082">
    <property type="component" value="Unassembled WGS sequence"/>
</dbReference>
<dbReference type="SUPFAM" id="SSF46894">
    <property type="entry name" value="C-terminal effector domain of the bipartite response regulators"/>
    <property type="match status" value="1"/>
</dbReference>
<evidence type="ECO:0000313" key="2">
    <source>
        <dbReference type="Proteomes" id="UP000196082"/>
    </source>
</evidence>
<gene>
    <name evidence="1" type="ORF">B8W72_28535</name>
</gene>
<dbReference type="AlphaFoldDB" id="A0A1Y3KDC5"/>
<sequence length="316" mass="36013">MVDMKKQTTIAIWEGCDASVAEALHRFLDRWEPYSTASKRYPIVRLVEELIDPAVASYAETLPSRYQGHIPGVGTNVAFSAIIQLVGIAAMVRLQRQLLRAFVLTHDKQSGDDRCFIATLETLIELVLACKRKQPYTKDMDGLNGQRLKGFCRFCGARAELALFAEGEGQRDLDEHLRLSNLYCTTHRPKTPDGRWNPAYRQAMRSVAQFDVELARLSRQCAIRAEPKAKSGDELVDAYIFRYMLSQTLHLADEAELRNLARLMVDMKLTDRRKQILVLQKYGFNQSEIARRLEIERQAVSKALRSIPDCFQLSTT</sequence>
<dbReference type="EMBL" id="NFSB01000090">
    <property type="protein sequence ID" value="OUM23846.1"/>
    <property type="molecule type" value="Genomic_DNA"/>
</dbReference>